<reference evidence="2" key="1">
    <citation type="submission" date="2021-01" db="EMBL/GenBank/DDBJ databases">
        <authorList>
            <consortium name="Genoscope - CEA"/>
            <person name="William W."/>
        </authorList>
    </citation>
    <scope>NUCLEOTIDE SEQUENCE</scope>
</reference>
<dbReference type="EMBL" id="CAJJDN010000144">
    <property type="protein sequence ID" value="CAD8123438.1"/>
    <property type="molecule type" value="Genomic_DNA"/>
</dbReference>
<evidence type="ECO:0000313" key="2">
    <source>
        <dbReference type="EMBL" id="CAD8123438.1"/>
    </source>
</evidence>
<dbReference type="AlphaFoldDB" id="A0A8S1R6X2"/>
<evidence type="ECO:0008006" key="4">
    <source>
        <dbReference type="Google" id="ProtNLM"/>
    </source>
</evidence>
<comment type="caution">
    <text evidence="2">The sequence shown here is derived from an EMBL/GenBank/DDBJ whole genome shotgun (WGS) entry which is preliminary data.</text>
</comment>
<name>A0A8S1R6X2_9CILI</name>
<keyword evidence="1" id="KW-0175">Coiled coil</keyword>
<feature type="coiled-coil region" evidence="1">
    <location>
        <begin position="841"/>
        <end position="868"/>
    </location>
</feature>
<evidence type="ECO:0000313" key="3">
    <source>
        <dbReference type="Proteomes" id="UP000692954"/>
    </source>
</evidence>
<dbReference type="Proteomes" id="UP000692954">
    <property type="component" value="Unassembled WGS sequence"/>
</dbReference>
<sequence>MNSKIQKDRSKINASDLNKFIEKLKLYYKDIDLNGKKEKTAVILFGKTRVGKSTIFHILKGDELIKSKQKTLMVDFQGDQKNYIGQEWQSFTKYPNIFSQTIKNKNGQIEEIDIIDTPGFDDTQNKFDDLIPQIQLLQILKSYKKVILVMVASYVKNNIEFFKKPLKLVQDLFESKQDFNSMLQNSGIFLIINQIKDNYFQEFNKQLDKEINNNDSQDDNSIIFQSNTDKYNISIEFLKYIKYSLCIMKPCAEKHQQIELKENIFNFIQQERQNHAINYKLSITVDGKTLIQNILSEILDIFQREISNSIEKFIQQTEKQVDLKKQRDQLVQFSQLLPENIFLLDLNEFYFLKLTDYFNSLNYINCKSEDLEKFKFLFQEEIIKILFFNLKETFKNLNQYQIQLVDNKQKIWQIVKTIQEQIIEQIQLDNIQEEICKQIEQSIKAFQQYSECNNFLVFIGNPFSGKSTSINLLYNCQHKQMHFYNTLMMIHFGQIKYDEVVTFGQKDQDLIIEFQQFSKDYVILLQYFFAFCKKNKKSFSLQIVLDDRLLNQDIQSGLKMFMDLNNIQNIEQLNIIVNIKQGSQLPQKIDLQTLDSIIQSPKYLKIYTIHKEFQNETLKWNNFELFQNLHFQKDEKLFLELSKSLYDKANYINEKFIKNFIIMIDTKQYFKQNQEEQEIKLFVSLIELNPQSSEEQFVKKLIDIHDIIPPSFLSMELIIKDRNIGKHHKLRLLFQNLIEKYFLIGKIFSFCEKCYSKFYEIEMVIQKYTLDNDLNQIDKINLLIESFDIRKDLLTEDEKESLKQLKLFFELFYIQSKYKLHSKDKIKSVYLNSDQENNNNMNSLIIQLNNLKGKLKNLNVQILSLLKVLKNTQYKGYETLDNQFPFCSWSGRFSYWFGLQDNQEIIQNVELIIQKVQQGKFKDHD</sequence>
<organism evidence="2 3">
    <name type="scientific">Paramecium sonneborni</name>
    <dbReference type="NCBI Taxonomy" id="65129"/>
    <lineage>
        <taxon>Eukaryota</taxon>
        <taxon>Sar</taxon>
        <taxon>Alveolata</taxon>
        <taxon>Ciliophora</taxon>
        <taxon>Intramacronucleata</taxon>
        <taxon>Oligohymenophorea</taxon>
        <taxon>Peniculida</taxon>
        <taxon>Parameciidae</taxon>
        <taxon>Paramecium</taxon>
    </lineage>
</organism>
<accession>A0A8S1R6X2</accession>
<evidence type="ECO:0000256" key="1">
    <source>
        <dbReference type="SAM" id="Coils"/>
    </source>
</evidence>
<proteinExistence type="predicted"/>
<keyword evidence="3" id="KW-1185">Reference proteome</keyword>
<protein>
    <recommendedName>
        <fullName evidence="4">G domain-containing protein</fullName>
    </recommendedName>
</protein>
<gene>
    <name evidence="2" type="ORF">PSON_ATCC_30995.1.T1440148</name>
</gene>
<dbReference type="OrthoDB" id="8954335at2759"/>